<feature type="transmembrane region" description="Helical" evidence="5">
    <location>
        <begin position="12"/>
        <end position="36"/>
    </location>
</feature>
<dbReference type="InterPro" id="IPR005828">
    <property type="entry name" value="MFS_sugar_transport-like"/>
</dbReference>
<dbReference type="InterPro" id="IPR020846">
    <property type="entry name" value="MFS_dom"/>
</dbReference>
<accession>A0A8B8FEI5</accession>
<evidence type="ECO:0000313" key="7">
    <source>
        <dbReference type="Proteomes" id="UP000694846"/>
    </source>
</evidence>
<feature type="transmembrane region" description="Helical" evidence="5">
    <location>
        <begin position="108"/>
        <end position="128"/>
    </location>
</feature>
<keyword evidence="2 5" id="KW-0812">Transmembrane</keyword>
<dbReference type="PROSITE" id="PS50850">
    <property type="entry name" value="MFS"/>
    <property type="match status" value="1"/>
</dbReference>
<dbReference type="OrthoDB" id="5296287at2759"/>
<feature type="transmembrane region" description="Helical" evidence="5">
    <location>
        <begin position="56"/>
        <end position="72"/>
    </location>
</feature>
<feature type="transmembrane region" description="Helical" evidence="5">
    <location>
        <begin position="168"/>
        <end position="186"/>
    </location>
</feature>
<feature type="transmembrane region" description="Helical" evidence="5">
    <location>
        <begin position="346"/>
        <end position="370"/>
    </location>
</feature>
<dbReference type="SUPFAM" id="SSF103473">
    <property type="entry name" value="MFS general substrate transporter"/>
    <property type="match status" value="1"/>
</dbReference>
<dbReference type="Proteomes" id="UP000694846">
    <property type="component" value="Unplaced"/>
</dbReference>
<feature type="transmembrane region" description="Helical" evidence="5">
    <location>
        <begin position="84"/>
        <end position="102"/>
    </location>
</feature>
<evidence type="ECO:0000313" key="8">
    <source>
        <dbReference type="RefSeq" id="XP_025408984.1"/>
    </source>
</evidence>
<dbReference type="PROSITE" id="PS00216">
    <property type="entry name" value="SUGAR_TRANSPORT_1"/>
    <property type="match status" value="1"/>
</dbReference>
<gene>
    <name evidence="8 9" type="primary">LOC112682565</name>
</gene>
<dbReference type="GO" id="GO:0016020">
    <property type="term" value="C:membrane"/>
    <property type="evidence" value="ECO:0007669"/>
    <property type="project" value="UniProtKB-SubCell"/>
</dbReference>
<keyword evidence="4 5" id="KW-0472">Membrane</keyword>
<dbReference type="AlphaFoldDB" id="A0A8B8FEI5"/>
<keyword evidence="3 5" id="KW-1133">Transmembrane helix</keyword>
<dbReference type="GO" id="GO:0022857">
    <property type="term" value="F:transmembrane transporter activity"/>
    <property type="evidence" value="ECO:0007669"/>
    <property type="project" value="InterPro"/>
</dbReference>
<dbReference type="Pfam" id="PF00083">
    <property type="entry name" value="Sugar_tr"/>
    <property type="match status" value="1"/>
</dbReference>
<name>A0A8B8FEI5_9HEMI</name>
<dbReference type="GeneID" id="112682565"/>
<evidence type="ECO:0000259" key="6">
    <source>
        <dbReference type="PROSITE" id="PS50850"/>
    </source>
</evidence>
<evidence type="ECO:0000256" key="3">
    <source>
        <dbReference type="ARBA" id="ARBA00022989"/>
    </source>
</evidence>
<proteinExistence type="predicted"/>
<sequence>MKKTKLIHQLKLTTSMFLIAYVDIFIGCVVIFSAVILGQLNEPTSSLKVNKEEASWIASIITLICLVSYLFIGPLMDIIGRKKALCFTYIPIMLSWLIFVYADSYYTILIGRVLQGFVISATPCTYVYAAEICRAEQRQLFTSIINLSVGVGMTFQCVLAMFFHWHTISVIMLAMSGVGCASLFLLQESPVWLRARGRVLQAETVERWYGLEPPAAAATVESVDRSRGDVDGPMSAASYWSVYAHRTVWKPTLILLTLFACMILSGLHVLITYSVYVLHGFNVQWDSIRVTALLCVARVLGSLFYSALHGVKRRTLFVVSSAGMTVSMVVILLVPKIYGSTLTNSVLVAAFFAYVFSSMFGVLPLPWILCGELFPRTVAGTMSSFVHICNCIMMFTIIKIYPILELNFGIYVIWSMFTIFCIISMLLGIFILPETQGKSLDEIGMTFEKRKKIANNN</sequence>
<feature type="transmembrane region" description="Helical" evidence="5">
    <location>
        <begin position="410"/>
        <end position="432"/>
    </location>
</feature>
<dbReference type="RefSeq" id="XP_025408991.1">
    <property type="nucleotide sequence ID" value="XM_025553206.1"/>
</dbReference>
<dbReference type="InterPro" id="IPR005829">
    <property type="entry name" value="Sugar_transporter_CS"/>
</dbReference>
<evidence type="ECO:0000256" key="5">
    <source>
        <dbReference type="SAM" id="Phobius"/>
    </source>
</evidence>
<evidence type="ECO:0000313" key="9">
    <source>
        <dbReference type="RefSeq" id="XP_025408991.1"/>
    </source>
</evidence>
<dbReference type="PANTHER" id="PTHR48021">
    <property type="match status" value="1"/>
</dbReference>
<feature type="domain" description="Major facilitator superfamily (MFS) profile" evidence="6">
    <location>
        <begin position="9"/>
        <end position="436"/>
    </location>
</feature>
<reference evidence="8 9" key="1">
    <citation type="submission" date="2025-04" db="UniProtKB">
        <authorList>
            <consortium name="RefSeq"/>
        </authorList>
    </citation>
    <scope>IDENTIFICATION</scope>
    <source>
        <tissue evidence="8 9">Whole body</tissue>
    </source>
</reference>
<comment type="subcellular location">
    <subcellularLocation>
        <location evidence="1">Membrane</location>
        <topology evidence="1">Multi-pass membrane protein</topology>
    </subcellularLocation>
</comment>
<dbReference type="RefSeq" id="XP_025408984.1">
    <property type="nucleotide sequence ID" value="XM_025553199.1"/>
</dbReference>
<evidence type="ECO:0000256" key="1">
    <source>
        <dbReference type="ARBA" id="ARBA00004141"/>
    </source>
</evidence>
<feature type="transmembrane region" description="Helical" evidence="5">
    <location>
        <begin position="288"/>
        <end position="308"/>
    </location>
</feature>
<organism evidence="7 9">
    <name type="scientific">Sipha flava</name>
    <name type="common">yellow sugarcane aphid</name>
    <dbReference type="NCBI Taxonomy" id="143950"/>
    <lineage>
        <taxon>Eukaryota</taxon>
        <taxon>Metazoa</taxon>
        <taxon>Ecdysozoa</taxon>
        <taxon>Arthropoda</taxon>
        <taxon>Hexapoda</taxon>
        <taxon>Insecta</taxon>
        <taxon>Pterygota</taxon>
        <taxon>Neoptera</taxon>
        <taxon>Paraneoptera</taxon>
        <taxon>Hemiptera</taxon>
        <taxon>Sternorrhyncha</taxon>
        <taxon>Aphidomorpha</taxon>
        <taxon>Aphidoidea</taxon>
        <taxon>Aphididae</taxon>
        <taxon>Sipha</taxon>
    </lineage>
</organism>
<feature type="transmembrane region" description="Helical" evidence="5">
    <location>
        <begin position="382"/>
        <end position="404"/>
    </location>
</feature>
<feature type="transmembrane region" description="Helical" evidence="5">
    <location>
        <begin position="253"/>
        <end position="276"/>
    </location>
</feature>
<feature type="transmembrane region" description="Helical" evidence="5">
    <location>
        <begin position="315"/>
        <end position="334"/>
    </location>
</feature>
<dbReference type="PANTHER" id="PTHR48021:SF32">
    <property type="entry name" value="FACILITATED TREHALOSE TRANSPORTER TRET1-2 HOMOLOG-LIKE PROTEIN"/>
    <property type="match status" value="1"/>
</dbReference>
<evidence type="ECO:0000256" key="4">
    <source>
        <dbReference type="ARBA" id="ARBA00023136"/>
    </source>
</evidence>
<dbReference type="InterPro" id="IPR036259">
    <property type="entry name" value="MFS_trans_sf"/>
</dbReference>
<feature type="transmembrane region" description="Helical" evidence="5">
    <location>
        <begin position="140"/>
        <end position="162"/>
    </location>
</feature>
<protein>
    <submittedName>
        <fullName evidence="8 9">Facilitated trehalose transporter Tret1-like isoform X1</fullName>
    </submittedName>
</protein>
<keyword evidence="7" id="KW-1185">Reference proteome</keyword>
<evidence type="ECO:0000256" key="2">
    <source>
        <dbReference type="ARBA" id="ARBA00022692"/>
    </source>
</evidence>
<dbReference type="InterPro" id="IPR050549">
    <property type="entry name" value="MFS_Trehalose_Transporter"/>
</dbReference>
<dbReference type="Gene3D" id="1.20.1250.20">
    <property type="entry name" value="MFS general substrate transporter like domains"/>
    <property type="match status" value="1"/>
</dbReference>